<dbReference type="EMBL" id="UAVY01000011">
    <property type="protein sequence ID" value="SQB42079.1"/>
    <property type="molecule type" value="Genomic_DNA"/>
</dbReference>
<name>A0A2X2YWM4_CITKO</name>
<dbReference type="Gene3D" id="3.40.50.1220">
    <property type="entry name" value="TPP-binding domain"/>
    <property type="match status" value="1"/>
</dbReference>
<dbReference type="GO" id="GO:0009097">
    <property type="term" value="P:isoleucine biosynthetic process"/>
    <property type="evidence" value="ECO:0007669"/>
    <property type="project" value="TreeGrafter"/>
</dbReference>
<dbReference type="SUPFAM" id="SSF52467">
    <property type="entry name" value="DHS-like NAD/FAD-binding domain"/>
    <property type="match status" value="1"/>
</dbReference>
<dbReference type="GO" id="GO:0005948">
    <property type="term" value="C:acetolactate synthase complex"/>
    <property type="evidence" value="ECO:0007669"/>
    <property type="project" value="TreeGrafter"/>
</dbReference>
<dbReference type="PANTHER" id="PTHR18968:SF9">
    <property type="entry name" value="3D-(3,5_4)-TRIHYDROXYCYCLOHEXANE-1,2-DIONE HYDROLASE"/>
    <property type="match status" value="1"/>
</dbReference>
<evidence type="ECO:0000259" key="4">
    <source>
        <dbReference type="Pfam" id="PF02775"/>
    </source>
</evidence>
<dbReference type="GO" id="GO:0000287">
    <property type="term" value="F:magnesium ion binding"/>
    <property type="evidence" value="ECO:0007669"/>
    <property type="project" value="InterPro"/>
</dbReference>
<keyword evidence="5" id="KW-0378">Hydrolase</keyword>
<dbReference type="InterPro" id="IPR029061">
    <property type="entry name" value="THDP-binding"/>
</dbReference>
<dbReference type="GO" id="GO:0050660">
    <property type="term" value="F:flavin adenine dinucleotide binding"/>
    <property type="evidence" value="ECO:0007669"/>
    <property type="project" value="TreeGrafter"/>
</dbReference>
<reference evidence="5 6" key="1">
    <citation type="submission" date="2018-06" db="EMBL/GenBank/DDBJ databases">
        <authorList>
            <consortium name="Pathogen Informatics"/>
            <person name="Doyle S."/>
        </authorList>
    </citation>
    <scope>NUCLEOTIDE SEQUENCE [LARGE SCALE GENOMIC DNA]</scope>
    <source>
        <strain evidence="5 6">NCTC10786</strain>
    </source>
</reference>
<sequence>MCRRSLDYPQSFFVRRVHHIERRPPDPHRLAQARALIARKRRPLVVCGGGVRYSGAHDAFRQFVENLHLPFAETQAGKGALVSDHPLNLGGIGVTGGLAANQLAPQADLVIGVGTRLTDFTTGSKALFAHPDVEFLLLNVAEFDALKLDATALVADARAGLTVLTEGLQDYRSDWGDEVAQAKSAWDEECRRLWSRQWRPDDAPEIAGHLDAQLAEYSEALNTRLTQTRVLGIINQHIEDDAIVVGAAGSLPGDLQRLWQVKTPDSYHLEYGYSCMGYEIAAALGAKLAKPQQPVYAMVGDGSYMMLHSELQTAVQEGIKITILLF</sequence>
<evidence type="ECO:0000256" key="2">
    <source>
        <dbReference type="ARBA" id="ARBA00023052"/>
    </source>
</evidence>
<dbReference type="Gene3D" id="3.40.50.970">
    <property type="match status" value="1"/>
</dbReference>
<dbReference type="GO" id="GO:0030976">
    <property type="term" value="F:thiamine pyrophosphate binding"/>
    <property type="evidence" value="ECO:0007669"/>
    <property type="project" value="InterPro"/>
</dbReference>
<keyword evidence="2" id="KW-0786">Thiamine pyrophosphate</keyword>
<evidence type="ECO:0000256" key="1">
    <source>
        <dbReference type="ARBA" id="ARBA00007812"/>
    </source>
</evidence>
<dbReference type="PROSITE" id="PS00187">
    <property type="entry name" value="TPP_ENZYMES"/>
    <property type="match status" value="1"/>
</dbReference>
<gene>
    <name evidence="5" type="primary">iolD_2</name>
    <name evidence="5" type="ORF">NCTC10786_06300</name>
</gene>
<dbReference type="GO" id="GO:0016787">
    <property type="term" value="F:hydrolase activity"/>
    <property type="evidence" value="ECO:0007669"/>
    <property type="project" value="UniProtKB-KW"/>
</dbReference>
<evidence type="ECO:0000259" key="3">
    <source>
        <dbReference type="Pfam" id="PF00205"/>
    </source>
</evidence>
<accession>A0A2X2YWM4</accession>
<evidence type="ECO:0000313" key="6">
    <source>
        <dbReference type="Proteomes" id="UP000251584"/>
    </source>
</evidence>
<evidence type="ECO:0000313" key="5">
    <source>
        <dbReference type="EMBL" id="SQB42079.1"/>
    </source>
</evidence>
<dbReference type="GO" id="GO:0009099">
    <property type="term" value="P:L-valine biosynthetic process"/>
    <property type="evidence" value="ECO:0007669"/>
    <property type="project" value="TreeGrafter"/>
</dbReference>
<proteinExistence type="inferred from homology"/>
<feature type="domain" description="Thiamine pyrophosphate enzyme central" evidence="3">
    <location>
        <begin position="31"/>
        <end position="162"/>
    </location>
</feature>
<dbReference type="InterPro" id="IPR000399">
    <property type="entry name" value="TPP-bd_CS"/>
</dbReference>
<dbReference type="GO" id="GO:0003984">
    <property type="term" value="F:acetolactate synthase activity"/>
    <property type="evidence" value="ECO:0007669"/>
    <property type="project" value="TreeGrafter"/>
</dbReference>
<dbReference type="EC" id="3.7.1.-" evidence="5"/>
<dbReference type="InterPro" id="IPR045229">
    <property type="entry name" value="TPP_enz"/>
</dbReference>
<dbReference type="SUPFAM" id="SSF52518">
    <property type="entry name" value="Thiamin diphosphate-binding fold (THDP-binding)"/>
    <property type="match status" value="1"/>
</dbReference>
<dbReference type="AlphaFoldDB" id="A0A2X2YWM4"/>
<feature type="domain" description="Thiamine pyrophosphate enzyme TPP-binding" evidence="4">
    <location>
        <begin position="248"/>
        <end position="326"/>
    </location>
</feature>
<dbReference type="InterPro" id="IPR029035">
    <property type="entry name" value="DHS-like_NAD/FAD-binding_dom"/>
</dbReference>
<organism evidence="5 6">
    <name type="scientific">Citrobacter koseri</name>
    <name type="common">Citrobacter diversus</name>
    <dbReference type="NCBI Taxonomy" id="545"/>
    <lineage>
        <taxon>Bacteria</taxon>
        <taxon>Pseudomonadati</taxon>
        <taxon>Pseudomonadota</taxon>
        <taxon>Gammaproteobacteria</taxon>
        <taxon>Enterobacterales</taxon>
        <taxon>Enterobacteriaceae</taxon>
        <taxon>Citrobacter</taxon>
    </lineage>
</organism>
<dbReference type="Proteomes" id="UP000251584">
    <property type="component" value="Unassembled WGS sequence"/>
</dbReference>
<dbReference type="InterPro" id="IPR011766">
    <property type="entry name" value="TPP_enzyme_TPP-bd"/>
</dbReference>
<comment type="similarity">
    <text evidence="1">Belongs to the TPP enzyme family.</text>
</comment>
<dbReference type="Pfam" id="PF02775">
    <property type="entry name" value="TPP_enzyme_C"/>
    <property type="match status" value="1"/>
</dbReference>
<dbReference type="PANTHER" id="PTHR18968">
    <property type="entry name" value="THIAMINE PYROPHOSPHATE ENZYMES"/>
    <property type="match status" value="1"/>
</dbReference>
<dbReference type="InterPro" id="IPR012000">
    <property type="entry name" value="Thiamin_PyroP_enz_cen_dom"/>
</dbReference>
<protein>
    <submittedName>
        <fullName evidence="5">Acetolactate synthase 2 catalytic subunit</fullName>
        <ecNumber evidence="5">3.7.1.-</ecNumber>
    </submittedName>
</protein>
<dbReference type="Pfam" id="PF00205">
    <property type="entry name" value="TPP_enzyme_M"/>
    <property type="match status" value="1"/>
</dbReference>